<name>A0ABV6JWX3_9PROT</name>
<dbReference type="InterPro" id="IPR039968">
    <property type="entry name" value="BcerS-like"/>
</dbReference>
<sequence>MGAPVLRRAGSGCRGQVHPAGHTTLSTTIEVREVTGAAEAELWLALPSRLGGEAAGWTVPLLYESRRVFDPGFNTALSEWHLARLLAWRDGQAVGRLVVALPRDGATAGIGNFGFPALVQDPAVLRALLDAAAERLRRWGATAMRGPVSFSVNHEVGAQMPGGDGEPMLRMPRNPPWLTAMLDDPAANGGLGREQDVVACTLTVAEERHRARFAPVLAAWPGRDRLRVRGMNLARLGAEIAILRDIYTDAWARNWAAQSVSEAEAGVMRKLLTPLLGTGRVFFAEWDGVPIGLCSVVPNLEEVSQHLDGRLWPTGWAAMAGALMGRVGSARMPLLGVRQQWRGTTVSAMAVGAMLSRAIDLAERRGWGRLQISWILEDNAAMMATMRRLPAPETGRWRIWRRSLDGAAA</sequence>
<dbReference type="RefSeq" id="WP_377045978.1">
    <property type="nucleotide sequence ID" value="NZ_JBHLUN010000014.1"/>
</dbReference>
<evidence type="ECO:0008006" key="3">
    <source>
        <dbReference type="Google" id="ProtNLM"/>
    </source>
</evidence>
<dbReference type="Gene3D" id="3.40.630.30">
    <property type="match status" value="1"/>
</dbReference>
<comment type="caution">
    <text evidence="1">The sequence shown here is derived from an EMBL/GenBank/DDBJ whole genome shotgun (WGS) entry which is preliminary data.</text>
</comment>
<accession>A0ABV6JWX3</accession>
<evidence type="ECO:0000313" key="1">
    <source>
        <dbReference type="EMBL" id="MFC0410226.1"/>
    </source>
</evidence>
<dbReference type="Proteomes" id="UP001589865">
    <property type="component" value="Unassembled WGS sequence"/>
</dbReference>
<reference evidence="1 2" key="1">
    <citation type="submission" date="2024-09" db="EMBL/GenBank/DDBJ databases">
        <authorList>
            <person name="Sun Q."/>
            <person name="Mori K."/>
        </authorList>
    </citation>
    <scope>NUCLEOTIDE SEQUENCE [LARGE SCALE GENOMIC DNA]</scope>
    <source>
        <strain evidence="1 2">TBRC 5777</strain>
    </source>
</reference>
<dbReference type="InterPro" id="IPR016181">
    <property type="entry name" value="Acyl_CoA_acyltransferase"/>
</dbReference>
<dbReference type="EMBL" id="JBHLUN010000014">
    <property type="protein sequence ID" value="MFC0410226.1"/>
    <property type="molecule type" value="Genomic_DNA"/>
</dbReference>
<gene>
    <name evidence="1" type="ORF">ACFFGY_18390</name>
</gene>
<organism evidence="1 2">
    <name type="scientific">Roseomonas elaeocarpi</name>
    <dbReference type="NCBI Taxonomy" id="907779"/>
    <lineage>
        <taxon>Bacteria</taxon>
        <taxon>Pseudomonadati</taxon>
        <taxon>Pseudomonadota</taxon>
        <taxon>Alphaproteobacteria</taxon>
        <taxon>Acetobacterales</taxon>
        <taxon>Roseomonadaceae</taxon>
        <taxon>Roseomonas</taxon>
    </lineage>
</organism>
<dbReference type="PANTHER" id="PTHR41368">
    <property type="entry name" value="PROTEIN YGHO"/>
    <property type="match status" value="1"/>
</dbReference>
<dbReference type="PANTHER" id="PTHR41368:SF1">
    <property type="entry name" value="PROTEIN YGHO"/>
    <property type="match status" value="1"/>
</dbReference>
<protein>
    <recommendedName>
        <fullName evidence="3">N-acetyltransferase</fullName>
    </recommendedName>
</protein>
<keyword evidence="2" id="KW-1185">Reference proteome</keyword>
<dbReference type="SUPFAM" id="SSF55729">
    <property type="entry name" value="Acyl-CoA N-acyltransferases (Nat)"/>
    <property type="match status" value="1"/>
</dbReference>
<evidence type="ECO:0000313" key="2">
    <source>
        <dbReference type="Proteomes" id="UP001589865"/>
    </source>
</evidence>
<proteinExistence type="predicted"/>